<comment type="similarity">
    <text evidence="1">Belongs to the bacterial sugar transferase family.</text>
</comment>
<comment type="caution">
    <text evidence="4">The sequence shown here is derived from an EMBL/GenBank/DDBJ whole genome shotgun (WGS) entry which is preliminary data.</text>
</comment>
<dbReference type="PANTHER" id="PTHR30576:SF10">
    <property type="entry name" value="SLL5057 PROTEIN"/>
    <property type="match status" value="1"/>
</dbReference>
<accession>A0A7X9E6S7</accession>
<organism evidence="4 5">
    <name type="scientific">candidate division WWE3 bacterium</name>
    <dbReference type="NCBI Taxonomy" id="2053526"/>
    <lineage>
        <taxon>Bacteria</taxon>
        <taxon>Katanobacteria</taxon>
    </lineage>
</organism>
<protein>
    <submittedName>
        <fullName evidence="4">Sugar transferase</fullName>
    </submittedName>
</protein>
<reference evidence="4 5" key="1">
    <citation type="journal article" date="2020" name="Biotechnol. Biofuels">
        <title>New insights from the biogas microbiome by comprehensive genome-resolved metagenomics of nearly 1600 species originating from multiple anaerobic digesters.</title>
        <authorList>
            <person name="Campanaro S."/>
            <person name="Treu L."/>
            <person name="Rodriguez-R L.M."/>
            <person name="Kovalovszki A."/>
            <person name="Ziels R.M."/>
            <person name="Maus I."/>
            <person name="Zhu X."/>
            <person name="Kougias P.G."/>
            <person name="Basile A."/>
            <person name="Luo G."/>
            <person name="Schluter A."/>
            <person name="Konstantinidis K.T."/>
            <person name="Angelidaki I."/>
        </authorList>
    </citation>
    <scope>NUCLEOTIDE SEQUENCE [LARGE SCALE GENOMIC DNA]</scope>
    <source>
        <strain evidence="4">AS27yjCOA_202</strain>
    </source>
</reference>
<evidence type="ECO:0000256" key="1">
    <source>
        <dbReference type="ARBA" id="ARBA00006464"/>
    </source>
</evidence>
<keyword evidence="2" id="KW-0812">Transmembrane</keyword>
<keyword evidence="2" id="KW-1133">Transmembrane helix</keyword>
<proteinExistence type="inferred from homology"/>
<dbReference type="PANTHER" id="PTHR30576">
    <property type="entry name" value="COLANIC BIOSYNTHESIS UDP-GLUCOSE LIPID CARRIER TRANSFERASE"/>
    <property type="match status" value="1"/>
</dbReference>
<feature type="domain" description="Bacterial sugar transferase" evidence="3">
    <location>
        <begin position="10"/>
        <end position="209"/>
    </location>
</feature>
<evidence type="ECO:0000259" key="3">
    <source>
        <dbReference type="Pfam" id="PF02397"/>
    </source>
</evidence>
<keyword evidence="2" id="KW-0472">Membrane</keyword>
<evidence type="ECO:0000256" key="2">
    <source>
        <dbReference type="SAM" id="Phobius"/>
    </source>
</evidence>
<dbReference type="EMBL" id="JAAZNV010000006">
    <property type="protein sequence ID" value="NMB91502.1"/>
    <property type="molecule type" value="Genomic_DNA"/>
</dbReference>
<gene>
    <name evidence="4" type="ORF">GYA37_01480</name>
</gene>
<evidence type="ECO:0000313" key="4">
    <source>
        <dbReference type="EMBL" id="NMB91502.1"/>
    </source>
</evidence>
<name>A0A7X9E6S7_UNCKA</name>
<dbReference type="Pfam" id="PF02397">
    <property type="entry name" value="Bac_transf"/>
    <property type="match status" value="1"/>
</dbReference>
<dbReference type="AlphaFoldDB" id="A0A7X9E6S7"/>
<sequence>MKFDSYEFGKRIMDVFGALVGIIFFSPVMILAALWVKVVSPSGGVFADIPNRVGKDKKPFRFLKFRSMVPDAHNFMLNNPELYKKYVENNYKINPDEDPRFLPGAKFVRKYSIDELPQFFNVLKGDMSIVGPRAYFFSEIQEQGEKYSEVKPLLDTVFSVKPGITGLWQVSGRSEIGFPDRVRLDATYAKKRSLLYDLLLILKTPYVVITGKGAF</sequence>
<dbReference type="GO" id="GO:0016780">
    <property type="term" value="F:phosphotransferase activity, for other substituted phosphate groups"/>
    <property type="evidence" value="ECO:0007669"/>
    <property type="project" value="TreeGrafter"/>
</dbReference>
<feature type="transmembrane region" description="Helical" evidence="2">
    <location>
        <begin position="12"/>
        <end position="36"/>
    </location>
</feature>
<dbReference type="Proteomes" id="UP000590542">
    <property type="component" value="Unassembled WGS sequence"/>
</dbReference>
<evidence type="ECO:0000313" key="5">
    <source>
        <dbReference type="Proteomes" id="UP000590542"/>
    </source>
</evidence>
<dbReference type="InterPro" id="IPR003362">
    <property type="entry name" value="Bact_transf"/>
</dbReference>
<keyword evidence="4" id="KW-0808">Transferase</keyword>